<dbReference type="PROSITE" id="PS50244">
    <property type="entry name" value="S5A_REDUCTASE"/>
    <property type="match status" value="1"/>
</dbReference>
<keyword evidence="2" id="KW-0472">Membrane</keyword>
<dbReference type="Proteomes" id="UP000011666">
    <property type="component" value="Unassembled WGS sequence"/>
</dbReference>
<dbReference type="PANTHER" id="PTHR32251">
    <property type="entry name" value="3-OXO-5-ALPHA-STEROID 4-DEHYDROGENASE"/>
    <property type="match status" value="1"/>
</dbReference>
<feature type="region of interest" description="Disordered" evidence="1">
    <location>
        <begin position="260"/>
        <end position="285"/>
    </location>
</feature>
<comment type="caution">
    <text evidence="3">The sequence shown here is derived from an EMBL/GenBank/DDBJ whole genome shotgun (WGS) entry which is preliminary data.</text>
</comment>
<dbReference type="Gene3D" id="1.20.120.1630">
    <property type="match status" value="1"/>
</dbReference>
<sequence>MIDLHGWAAFGVVTGAALVWLIILQATTFAIGHRLGRYNVVDVTWGAGFVGVGIIALILGPGDPLRRWLLAVLVAFWGLRLTWHVWSKTKGKGEDPRYEEMLGRAGGGVGTVIKKVFATQGAAQWFVSLPIQVSAVVGATSGPWIVVLVVGVALWLVGQVFEAVGDAQLKSFKADPANKGKVMDRGLWAWTRHPNYFGDSAVWWGIWLVAASAWPGVVTVLSPVIMTYFLVFATGARLLEKSMSKRPGYPEYQERTSYFIPLPPKKNQGDGDPATSGTPRGGERS</sequence>
<feature type="transmembrane region" description="Helical" evidence="2">
    <location>
        <begin position="43"/>
        <end position="61"/>
    </location>
</feature>
<dbReference type="STRING" id="1223545.GS4_23_00580"/>
<feature type="transmembrane region" description="Helical" evidence="2">
    <location>
        <begin position="7"/>
        <end position="31"/>
    </location>
</feature>
<dbReference type="AlphaFoldDB" id="M0QP88"/>
<reference evidence="3 4" key="1">
    <citation type="submission" date="2013-01" db="EMBL/GenBank/DDBJ databases">
        <title>Whole genome shotgun sequence of Gordonia soli NBRC 108243.</title>
        <authorList>
            <person name="Isaki-Nakamura S."/>
            <person name="Hosoyama A."/>
            <person name="Tsuchikane K."/>
            <person name="Ando Y."/>
            <person name="Baba S."/>
            <person name="Ohji S."/>
            <person name="Hamada M."/>
            <person name="Tamura T."/>
            <person name="Yamazoe A."/>
            <person name="Yamazaki S."/>
            <person name="Fujita N."/>
        </authorList>
    </citation>
    <scope>NUCLEOTIDE SEQUENCE [LARGE SCALE GENOMIC DNA]</scope>
    <source>
        <strain evidence="3 4">NBRC 108243</strain>
    </source>
</reference>
<dbReference type="InterPro" id="IPR010721">
    <property type="entry name" value="UstE-like"/>
</dbReference>
<organism evidence="3 4">
    <name type="scientific">Gordonia soli NBRC 108243</name>
    <dbReference type="NCBI Taxonomy" id="1223545"/>
    <lineage>
        <taxon>Bacteria</taxon>
        <taxon>Bacillati</taxon>
        <taxon>Actinomycetota</taxon>
        <taxon>Actinomycetes</taxon>
        <taxon>Mycobacteriales</taxon>
        <taxon>Gordoniaceae</taxon>
        <taxon>Gordonia</taxon>
    </lineage>
</organism>
<evidence type="ECO:0000256" key="2">
    <source>
        <dbReference type="SAM" id="Phobius"/>
    </source>
</evidence>
<evidence type="ECO:0000313" key="4">
    <source>
        <dbReference type="Proteomes" id="UP000011666"/>
    </source>
</evidence>
<dbReference type="PANTHER" id="PTHR32251:SF17">
    <property type="entry name" value="STEROID 5-ALPHA REDUCTASE C-TERMINAL DOMAIN-CONTAINING PROTEIN"/>
    <property type="match status" value="1"/>
</dbReference>
<feature type="transmembrane region" description="Helical" evidence="2">
    <location>
        <begin position="144"/>
        <end position="164"/>
    </location>
</feature>
<feature type="transmembrane region" description="Helical" evidence="2">
    <location>
        <begin position="68"/>
        <end position="86"/>
    </location>
</feature>
<protein>
    <submittedName>
        <fullName evidence="3">Uncharacterized protein</fullName>
    </submittedName>
</protein>
<evidence type="ECO:0000313" key="3">
    <source>
        <dbReference type="EMBL" id="GAC69262.1"/>
    </source>
</evidence>
<dbReference type="EMBL" id="BANX01000023">
    <property type="protein sequence ID" value="GAC69262.1"/>
    <property type="molecule type" value="Genomic_DNA"/>
</dbReference>
<gene>
    <name evidence="3" type="ORF">GS4_23_00580</name>
</gene>
<dbReference type="eggNOG" id="COG3752">
    <property type="taxonomic scope" value="Bacteria"/>
</dbReference>
<dbReference type="GO" id="GO:0016020">
    <property type="term" value="C:membrane"/>
    <property type="evidence" value="ECO:0007669"/>
    <property type="project" value="TreeGrafter"/>
</dbReference>
<accession>M0QP88</accession>
<feature type="transmembrane region" description="Helical" evidence="2">
    <location>
        <begin position="196"/>
        <end position="214"/>
    </location>
</feature>
<keyword evidence="2" id="KW-0812">Transmembrane</keyword>
<evidence type="ECO:0000256" key="1">
    <source>
        <dbReference type="SAM" id="MobiDB-lite"/>
    </source>
</evidence>
<name>M0QP88_9ACTN</name>
<proteinExistence type="predicted"/>
<keyword evidence="2" id="KW-1133">Transmembrane helix</keyword>
<keyword evidence="4" id="KW-1185">Reference proteome</keyword>
<dbReference type="Pfam" id="PF06966">
    <property type="entry name" value="DUF1295"/>
    <property type="match status" value="1"/>
</dbReference>